<evidence type="ECO:0000256" key="1">
    <source>
        <dbReference type="SAM" id="MobiDB-lite"/>
    </source>
</evidence>
<accession>A0A368Q3D5</accession>
<sequence length="167" mass="17223">MGVPQGPVASPVTIRPAEVEIEPVAGVLDRSEALEPPIWGWRSSSWLDSAGHGGCARSGEEGPSVGRQGLSGGMAQGVQGRSSSSSQRRRGSASAGVLGGRSTGGGPDGRWRQSSGRPRHRRGSTTDLQVELEGGGVSGGELEGRRIEVRAELEGWRRSSGSGGKRA</sequence>
<feature type="region of interest" description="Disordered" evidence="1">
    <location>
        <begin position="42"/>
        <end position="145"/>
    </location>
</feature>
<dbReference type="EMBL" id="CM003529">
    <property type="protein sequence ID" value="RCV12547.1"/>
    <property type="molecule type" value="Genomic_DNA"/>
</dbReference>
<protein>
    <submittedName>
        <fullName evidence="2">Uncharacterized protein</fullName>
    </submittedName>
</protein>
<dbReference type="AlphaFoldDB" id="A0A368Q3D5"/>
<feature type="compositionally biased region" description="Low complexity" evidence="1">
    <location>
        <begin position="76"/>
        <end position="96"/>
    </location>
</feature>
<reference evidence="2" key="1">
    <citation type="journal article" date="2012" name="Nat. Biotechnol.">
        <title>Reference genome sequence of the model plant Setaria.</title>
        <authorList>
            <person name="Bennetzen J.L."/>
            <person name="Schmutz J."/>
            <person name="Wang H."/>
            <person name="Percifield R."/>
            <person name="Hawkins J."/>
            <person name="Pontaroli A.C."/>
            <person name="Estep M."/>
            <person name="Feng L."/>
            <person name="Vaughn J.N."/>
            <person name="Grimwood J."/>
            <person name="Jenkins J."/>
            <person name="Barry K."/>
            <person name="Lindquist E."/>
            <person name="Hellsten U."/>
            <person name="Deshpande S."/>
            <person name="Wang X."/>
            <person name="Wu X."/>
            <person name="Mitros T."/>
            <person name="Triplett J."/>
            <person name="Yang X."/>
            <person name="Ye C.Y."/>
            <person name="Mauro-Herrera M."/>
            <person name="Wang L."/>
            <person name="Li P."/>
            <person name="Sharma M."/>
            <person name="Sharma R."/>
            <person name="Ronald P.C."/>
            <person name="Panaud O."/>
            <person name="Kellogg E.A."/>
            <person name="Brutnell T.P."/>
            <person name="Doust A.N."/>
            <person name="Tuskan G.A."/>
            <person name="Rokhsar D."/>
            <person name="Devos K.M."/>
        </authorList>
    </citation>
    <scope>NUCLEOTIDE SEQUENCE [LARGE SCALE GENOMIC DNA]</scope>
    <source>
        <strain evidence="2">Yugu1</strain>
    </source>
</reference>
<name>A0A368Q3D5_SETIT</name>
<feature type="compositionally biased region" description="Gly residues" evidence="1">
    <location>
        <begin position="97"/>
        <end position="108"/>
    </location>
</feature>
<proteinExistence type="predicted"/>
<evidence type="ECO:0000313" key="2">
    <source>
        <dbReference type="EMBL" id="RCV12547.1"/>
    </source>
</evidence>
<organism evidence="2">
    <name type="scientific">Setaria italica</name>
    <name type="common">Foxtail millet</name>
    <name type="synonym">Panicum italicum</name>
    <dbReference type="NCBI Taxonomy" id="4555"/>
    <lineage>
        <taxon>Eukaryota</taxon>
        <taxon>Viridiplantae</taxon>
        <taxon>Streptophyta</taxon>
        <taxon>Embryophyta</taxon>
        <taxon>Tracheophyta</taxon>
        <taxon>Spermatophyta</taxon>
        <taxon>Magnoliopsida</taxon>
        <taxon>Liliopsida</taxon>
        <taxon>Poales</taxon>
        <taxon>Poaceae</taxon>
        <taxon>PACMAD clade</taxon>
        <taxon>Panicoideae</taxon>
        <taxon>Panicodae</taxon>
        <taxon>Paniceae</taxon>
        <taxon>Cenchrinae</taxon>
        <taxon>Setaria</taxon>
    </lineage>
</organism>
<gene>
    <name evidence="2" type="ORF">SETIT_2G277600v2</name>
</gene>
<reference evidence="2" key="2">
    <citation type="submission" date="2015-07" db="EMBL/GenBank/DDBJ databases">
        <authorList>
            <person name="Noorani M."/>
        </authorList>
    </citation>
    <scope>NUCLEOTIDE SEQUENCE</scope>
    <source>
        <strain evidence="2">Yugu1</strain>
    </source>
</reference>